<proteinExistence type="predicted"/>
<evidence type="ECO:0000256" key="2">
    <source>
        <dbReference type="SAM" id="SignalP"/>
    </source>
</evidence>
<dbReference type="AlphaFoldDB" id="A0A409W497"/>
<protein>
    <recommendedName>
        <fullName evidence="5">Secreted protein</fullName>
    </recommendedName>
</protein>
<feature type="region of interest" description="Disordered" evidence="1">
    <location>
        <begin position="36"/>
        <end position="64"/>
    </location>
</feature>
<dbReference type="EMBL" id="NHYD01003768">
    <property type="protein sequence ID" value="PPQ73316.1"/>
    <property type="molecule type" value="Genomic_DNA"/>
</dbReference>
<accession>A0A409W497</accession>
<evidence type="ECO:0000313" key="4">
    <source>
        <dbReference type="Proteomes" id="UP000283269"/>
    </source>
</evidence>
<reference evidence="3 4" key="1">
    <citation type="journal article" date="2018" name="Evol. Lett.">
        <title>Horizontal gene cluster transfer increased hallucinogenic mushroom diversity.</title>
        <authorList>
            <person name="Reynolds H.T."/>
            <person name="Vijayakumar V."/>
            <person name="Gluck-Thaler E."/>
            <person name="Korotkin H.B."/>
            <person name="Matheny P.B."/>
            <person name="Slot J.C."/>
        </authorList>
    </citation>
    <scope>NUCLEOTIDE SEQUENCE [LARGE SCALE GENOMIC DNA]</scope>
    <source>
        <strain evidence="3 4">2631</strain>
    </source>
</reference>
<keyword evidence="2" id="KW-0732">Signal</keyword>
<dbReference type="InParanoid" id="A0A409W497"/>
<comment type="caution">
    <text evidence="3">The sequence shown here is derived from an EMBL/GenBank/DDBJ whole genome shotgun (WGS) entry which is preliminary data.</text>
</comment>
<feature type="chain" id="PRO_5019413196" description="Secreted protein" evidence="2">
    <location>
        <begin position="20"/>
        <end position="105"/>
    </location>
</feature>
<keyword evidence="4" id="KW-1185">Reference proteome</keyword>
<organism evidence="3 4">
    <name type="scientific">Psilocybe cyanescens</name>
    <dbReference type="NCBI Taxonomy" id="93625"/>
    <lineage>
        <taxon>Eukaryota</taxon>
        <taxon>Fungi</taxon>
        <taxon>Dikarya</taxon>
        <taxon>Basidiomycota</taxon>
        <taxon>Agaricomycotina</taxon>
        <taxon>Agaricomycetes</taxon>
        <taxon>Agaricomycetidae</taxon>
        <taxon>Agaricales</taxon>
        <taxon>Agaricineae</taxon>
        <taxon>Strophariaceae</taxon>
        <taxon>Psilocybe</taxon>
    </lineage>
</organism>
<evidence type="ECO:0000313" key="3">
    <source>
        <dbReference type="EMBL" id="PPQ73316.1"/>
    </source>
</evidence>
<gene>
    <name evidence="3" type="ORF">CVT25_003916</name>
</gene>
<dbReference type="Proteomes" id="UP000283269">
    <property type="component" value="Unassembled WGS sequence"/>
</dbReference>
<feature type="signal peptide" evidence="2">
    <location>
        <begin position="1"/>
        <end position="19"/>
    </location>
</feature>
<evidence type="ECO:0008006" key="5">
    <source>
        <dbReference type="Google" id="ProtNLM"/>
    </source>
</evidence>
<name>A0A409W497_PSICY</name>
<sequence length="105" mass="11179">MSFLCVCARLVLVFPLSAAAVAVLGAITDVECPCTDNDRPGPTASHDSSTALAQDADASEDEAEKPLAEGVAVMSRMERCARRWWRAALMLLLAVREARRGVGSC</sequence>
<evidence type="ECO:0000256" key="1">
    <source>
        <dbReference type="SAM" id="MobiDB-lite"/>
    </source>
</evidence>